<evidence type="ECO:0000313" key="18">
    <source>
        <dbReference type="Proteomes" id="UP000245946"/>
    </source>
</evidence>
<dbReference type="Gene3D" id="3.40.50.300">
    <property type="entry name" value="P-loop containing nucleotide triphosphate hydrolases"/>
    <property type="match status" value="1"/>
</dbReference>
<evidence type="ECO:0000256" key="11">
    <source>
        <dbReference type="ARBA" id="ARBA00023306"/>
    </source>
</evidence>
<dbReference type="GO" id="GO:1902969">
    <property type="term" value="P:mitotic DNA replication"/>
    <property type="evidence" value="ECO:0007669"/>
    <property type="project" value="TreeGrafter"/>
</dbReference>
<dbReference type="Gene3D" id="2.40.50.140">
    <property type="entry name" value="Nucleic acid-binding proteins"/>
    <property type="match status" value="1"/>
</dbReference>
<keyword evidence="6 14" id="KW-0378">Hydrolase</keyword>
<keyword evidence="9 13" id="KW-0238">DNA-binding</keyword>
<dbReference type="GO" id="GO:0031261">
    <property type="term" value="C:DNA replication preinitiation complex"/>
    <property type="evidence" value="ECO:0007669"/>
    <property type="project" value="UniProtKB-ARBA"/>
</dbReference>
<dbReference type="SMART" id="SM00350">
    <property type="entry name" value="MCM"/>
    <property type="match status" value="1"/>
</dbReference>
<dbReference type="InterPro" id="IPR027417">
    <property type="entry name" value="P-loop_NTPase"/>
</dbReference>
<evidence type="ECO:0000256" key="2">
    <source>
        <dbReference type="ARBA" id="ARBA00008010"/>
    </source>
</evidence>
<dbReference type="PRINTS" id="PR01657">
    <property type="entry name" value="MCMFAMILY"/>
</dbReference>
<dbReference type="GO" id="GO:0005524">
    <property type="term" value="F:ATP binding"/>
    <property type="evidence" value="ECO:0007669"/>
    <property type="project" value="UniProtKB-UniRule"/>
</dbReference>
<gene>
    <name evidence="17" type="ORF">FA09DRAFT_311343</name>
</gene>
<dbReference type="STRING" id="58919.A0A316Z781"/>
<feature type="region of interest" description="Disordered" evidence="15">
    <location>
        <begin position="860"/>
        <end position="904"/>
    </location>
</feature>
<dbReference type="PROSITE" id="PS00847">
    <property type="entry name" value="MCM_1"/>
    <property type="match status" value="1"/>
</dbReference>
<dbReference type="InterPro" id="IPR031327">
    <property type="entry name" value="MCM"/>
</dbReference>
<feature type="domain" description="MCM C-terminal AAA(+) ATPase" evidence="16">
    <location>
        <begin position="390"/>
        <end position="596"/>
    </location>
</feature>
<keyword evidence="11 14" id="KW-0131">Cell cycle</keyword>
<comment type="similarity">
    <text evidence="2 13">Belongs to the MCM family.</text>
</comment>
<dbReference type="InterPro" id="IPR041024">
    <property type="entry name" value="Mcm6_C"/>
</dbReference>
<dbReference type="GO" id="GO:0005656">
    <property type="term" value="C:nuclear pre-replicative complex"/>
    <property type="evidence" value="ECO:0007669"/>
    <property type="project" value="UniProtKB-ARBA"/>
</dbReference>
<dbReference type="PROSITE" id="PS50051">
    <property type="entry name" value="MCM_2"/>
    <property type="match status" value="1"/>
</dbReference>
<dbReference type="Pfam" id="PF00493">
    <property type="entry name" value="MCM"/>
    <property type="match status" value="1"/>
</dbReference>
<name>A0A316Z781_9BASI</name>
<dbReference type="GO" id="GO:0042555">
    <property type="term" value="C:MCM complex"/>
    <property type="evidence" value="ECO:0007669"/>
    <property type="project" value="UniProtKB-UniRule"/>
</dbReference>
<dbReference type="OrthoDB" id="1744952at2759"/>
<dbReference type="FunFam" id="1.20.58.870:FF:000002">
    <property type="entry name" value="DNA helicase"/>
    <property type="match status" value="1"/>
</dbReference>
<evidence type="ECO:0000256" key="8">
    <source>
        <dbReference type="ARBA" id="ARBA00022840"/>
    </source>
</evidence>
<evidence type="ECO:0000256" key="3">
    <source>
        <dbReference type="ARBA" id="ARBA00012551"/>
    </source>
</evidence>
<sequence length="904" mass="99611">MRGGDDDGGGAAPQEYGAGAGRQARPRAVQNLEDVQPVTDEVGERVREGFAEFLETFVDDDAEPGPDGEMRAYYIEQIMALRDYQRTTLFVDFTHVLRHEEVLSKAISEQYFRFLPYLRRALLDLVNTHVPGYLYLNAHVASTASSGLVPRDFSVSFYNLSLISGIRDLRTDKIGRLTAISGTVTRTSEVRPELLYGAFTCRSCRATVRDVEQQFKYTEPPMCKNVTCQNRRDWELNVDQSRFTDWQKVRIQENANEIPTGSMPRSLDVILRGEIVERAKAGDKCVFTGTFIVVPDVAQMGVPGVNAQMQREGAGRGGETNQGVSGLKTLGVRDLTYKTAFLACMSQNGEERKGGDAAEETEEMDPDRLMEGLTPAERDELEAMVQTDDIYSRLVHSIAPTVYGHDIVKKGILLQLMGGVHKQTQEGIHLRGDINVCIVGDPSTSKSQFLKYVCGFLPRSVYTSGKASSAAGLTAAVVKDEETGEFTIEAGALMLADNGICAIDEFDKMDISDQVAIHEAMEQQTISIAKAGLQATLNARTSILAAANPVGGRYNRKMTLRANVAMSAPIMSRFDLFFVVLDECNESVDLNIARHIINVHRFKDAAIDPEFSTEAMQRYIRYARTYQPKLTPEASDVLVEKYRQLRADDAGAGKNSYRITVRQLESMIRLSEAIARANCRQDITPGFVREAYGLLRQSIIRVEKDDIDLEGDDDEVIAEAEPAAAAGASAEAGSSSLAQAESMDASTEDGAAASTANGAQHHGAANGTAASSSATAPRRARAKLTYERYMEMMNLIVMRVRDAERATEQAMARDALVEWYLEQREGDIETMEQLAEERELTRKVLRQLVKDQFLLELRGVQPSADDDGQGDEQMQESSGGSTEHISYLVHPRVDLEELPASSAA</sequence>
<evidence type="ECO:0000256" key="1">
    <source>
        <dbReference type="ARBA" id="ARBA00004123"/>
    </source>
</evidence>
<dbReference type="GO" id="GO:0006279">
    <property type="term" value="P:premeiotic DNA replication"/>
    <property type="evidence" value="ECO:0007669"/>
    <property type="project" value="UniProtKB-ARBA"/>
</dbReference>
<dbReference type="InterPro" id="IPR027925">
    <property type="entry name" value="MCM_N"/>
</dbReference>
<keyword evidence="4 14" id="KW-0235">DNA replication</keyword>
<keyword evidence="8 13" id="KW-0067">ATP-binding</keyword>
<dbReference type="Pfam" id="PF18263">
    <property type="entry name" value="WHD_MCM6"/>
    <property type="match status" value="1"/>
</dbReference>
<accession>A0A316Z781</accession>
<dbReference type="InterPro" id="IPR008049">
    <property type="entry name" value="MCM6"/>
</dbReference>
<dbReference type="InterPro" id="IPR033762">
    <property type="entry name" value="MCM_OB"/>
</dbReference>
<evidence type="ECO:0000259" key="16">
    <source>
        <dbReference type="PROSITE" id="PS50051"/>
    </source>
</evidence>
<dbReference type="FunFam" id="3.40.50.300:FF:000115">
    <property type="entry name" value="DNA helicase"/>
    <property type="match status" value="1"/>
</dbReference>
<evidence type="ECO:0000256" key="13">
    <source>
        <dbReference type="RuleBase" id="RU004070"/>
    </source>
</evidence>
<dbReference type="PRINTS" id="PR01662">
    <property type="entry name" value="MCMPROTEIN6"/>
</dbReference>
<proteinExistence type="inferred from homology"/>
<dbReference type="AlphaFoldDB" id="A0A316Z781"/>
<dbReference type="GO" id="GO:0003697">
    <property type="term" value="F:single-stranded DNA binding"/>
    <property type="evidence" value="ECO:0007669"/>
    <property type="project" value="TreeGrafter"/>
</dbReference>
<dbReference type="Gene3D" id="2.20.28.10">
    <property type="match status" value="1"/>
</dbReference>
<dbReference type="EC" id="3.6.4.12" evidence="3 14"/>
<dbReference type="Pfam" id="PF14551">
    <property type="entry name" value="MCM_N"/>
    <property type="match status" value="1"/>
</dbReference>
<evidence type="ECO:0000256" key="6">
    <source>
        <dbReference type="ARBA" id="ARBA00022801"/>
    </source>
</evidence>
<evidence type="ECO:0000313" key="17">
    <source>
        <dbReference type="EMBL" id="PWN96095.1"/>
    </source>
</evidence>
<dbReference type="EMBL" id="KZ819301">
    <property type="protein sequence ID" value="PWN96095.1"/>
    <property type="molecule type" value="Genomic_DNA"/>
</dbReference>
<keyword evidence="7 14" id="KW-0347">Helicase</keyword>
<feature type="region of interest" description="Disordered" evidence="15">
    <location>
        <begin position="1"/>
        <end position="41"/>
    </location>
</feature>
<dbReference type="InterPro" id="IPR018525">
    <property type="entry name" value="MCM_CS"/>
</dbReference>
<keyword evidence="10" id="KW-0539">Nucleus</keyword>
<dbReference type="Proteomes" id="UP000245946">
    <property type="component" value="Unassembled WGS sequence"/>
</dbReference>
<dbReference type="CDD" id="cd17757">
    <property type="entry name" value="MCM6"/>
    <property type="match status" value="1"/>
</dbReference>
<evidence type="ECO:0000256" key="5">
    <source>
        <dbReference type="ARBA" id="ARBA00022741"/>
    </source>
</evidence>
<evidence type="ECO:0000256" key="7">
    <source>
        <dbReference type="ARBA" id="ARBA00022806"/>
    </source>
</evidence>
<dbReference type="SUPFAM" id="SSF50249">
    <property type="entry name" value="Nucleic acid-binding proteins"/>
    <property type="match status" value="1"/>
</dbReference>
<dbReference type="GO" id="GO:0016887">
    <property type="term" value="F:ATP hydrolysis activity"/>
    <property type="evidence" value="ECO:0007669"/>
    <property type="project" value="RHEA"/>
</dbReference>
<dbReference type="Gene3D" id="1.20.58.870">
    <property type="match status" value="1"/>
</dbReference>
<organism evidence="17 18">
    <name type="scientific">Tilletiopsis washingtonensis</name>
    <dbReference type="NCBI Taxonomy" id="58919"/>
    <lineage>
        <taxon>Eukaryota</taxon>
        <taxon>Fungi</taxon>
        <taxon>Dikarya</taxon>
        <taxon>Basidiomycota</taxon>
        <taxon>Ustilaginomycotina</taxon>
        <taxon>Exobasidiomycetes</taxon>
        <taxon>Entylomatales</taxon>
        <taxon>Entylomatales incertae sedis</taxon>
        <taxon>Tilletiopsis</taxon>
    </lineage>
</organism>
<dbReference type="InterPro" id="IPR041562">
    <property type="entry name" value="MCM_lid"/>
</dbReference>
<dbReference type="GO" id="GO:0006270">
    <property type="term" value="P:DNA replication initiation"/>
    <property type="evidence" value="ECO:0007669"/>
    <property type="project" value="UniProtKB-UniRule"/>
</dbReference>
<dbReference type="SUPFAM" id="SSF52540">
    <property type="entry name" value="P-loop containing nucleoside triphosphate hydrolases"/>
    <property type="match status" value="1"/>
</dbReference>
<feature type="region of interest" description="Disordered" evidence="15">
    <location>
        <begin position="722"/>
        <end position="778"/>
    </location>
</feature>
<dbReference type="GO" id="GO:0043596">
    <property type="term" value="C:nuclear replication fork"/>
    <property type="evidence" value="ECO:0007669"/>
    <property type="project" value="UniProtKB-ARBA"/>
</dbReference>
<dbReference type="PANTHER" id="PTHR11630:SF43">
    <property type="entry name" value="DNA REPLICATION LICENSING FACTOR MCM6"/>
    <property type="match status" value="1"/>
</dbReference>
<keyword evidence="18" id="KW-1185">Reference proteome</keyword>
<feature type="compositionally biased region" description="Acidic residues" evidence="15">
    <location>
        <begin position="864"/>
        <end position="874"/>
    </location>
</feature>
<dbReference type="InterPro" id="IPR001208">
    <property type="entry name" value="MCM_dom"/>
</dbReference>
<dbReference type="GO" id="GO:1990518">
    <property type="term" value="F:single-stranded 3'-5' DNA helicase activity"/>
    <property type="evidence" value="ECO:0007669"/>
    <property type="project" value="TreeGrafter"/>
</dbReference>
<comment type="catalytic activity">
    <reaction evidence="14">
        <text>ATP + H2O = ADP + phosphate + H(+)</text>
        <dbReference type="Rhea" id="RHEA:13065"/>
        <dbReference type="ChEBI" id="CHEBI:15377"/>
        <dbReference type="ChEBI" id="CHEBI:15378"/>
        <dbReference type="ChEBI" id="CHEBI:30616"/>
        <dbReference type="ChEBI" id="CHEBI:43474"/>
        <dbReference type="ChEBI" id="CHEBI:456216"/>
        <dbReference type="EC" id="3.6.4.12"/>
    </reaction>
</comment>
<dbReference type="FunFam" id="2.20.28.10:FF:000003">
    <property type="entry name" value="DNA helicase"/>
    <property type="match status" value="1"/>
</dbReference>
<feature type="compositionally biased region" description="Low complexity" evidence="15">
    <location>
        <begin position="755"/>
        <end position="777"/>
    </location>
</feature>
<evidence type="ECO:0000256" key="14">
    <source>
        <dbReference type="RuleBase" id="RU368064"/>
    </source>
</evidence>
<dbReference type="PANTHER" id="PTHR11630">
    <property type="entry name" value="DNA REPLICATION LICENSING FACTOR MCM FAMILY MEMBER"/>
    <property type="match status" value="1"/>
</dbReference>
<evidence type="ECO:0000256" key="15">
    <source>
        <dbReference type="SAM" id="MobiDB-lite"/>
    </source>
</evidence>
<evidence type="ECO:0000256" key="4">
    <source>
        <dbReference type="ARBA" id="ARBA00022705"/>
    </source>
</evidence>
<evidence type="ECO:0000256" key="9">
    <source>
        <dbReference type="ARBA" id="ARBA00023125"/>
    </source>
</evidence>
<feature type="compositionally biased region" description="Low complexity" evidence="15">
    <location>
        <begin position="722"/>
        <end position="742"/>
    </location>
</feature>
<evidence type="ECO:0000256" key="10">
    <source>
        <dbReference type="ARBA" id="ARBA00023242"/>
    </source>
</evidence>
<reference evidence="17 18" key="1">
    <citation type="journal article" date="2018" name="Mol. Biol. Evol.">
        <title>Broad Genomic Sampling Reveals a Smut Pathogenic Ancestry of the Fungal Clade Ustilaginomycotina.</title>
        <authorList>
            <person name="Kijpornyongpan T."/>
            <person name="Mondo S.J."/>
            <person name="Barry K."/>
            <person name="Sandor L."/>
            <person name="Lee J."/>
            <person name="Lipzen A."/>
            <person name="Pangilinan J."/>
            <person name="LaButti K."/>
            <person name="Hainaut M."/>
            <person name="Henrissat B."/>
            <person name="Grigoriev I.V."/>
            <person name="Spatafora J.W."/>
            <person name="Aime M.C."/>
        </authorList>
    </citation>
    <scope>NUCLEOTIDE SEQUENCE [LARGE SCALE GENOMIC DNA]</scope>
    <source>
        <strain evidence="17 18">MCA 4186</strain>
    </source>
</reference>
<keyword evidence="5 13" id="KW-0547">Nucleotide-binding</keyword>
<dbReference type="GO" id="GO:0097373">
    <property type="term" value="C:MCM core complex"/>
    <property type="evidence" value="ECO:0007669"/>
    <property type="project" value="UniProtKB-ARBA"/>
</dbReference>
<dbReference type="Pfam" id="PF17855">
    <property type="entry name" value="MCM_lid"/>
    <property type="match status" value="1"/>
</dbReference>
<dbReference type="Pfam" id="PF17207">
    <property type="entry name" value="MCM_OB"/>
    <property type="match status" value="1"/>
</dbReference>
<comment type="function">
    <text evidence="14">Acts as component of the MCM2-7 complex (MCM complex) which is the replicative helicase essential for 'once per cell cycle' DNA replication initiation and elongation in eukaryotic cells. The active ATPase sites in the MCM2-7 ring are formed through the interaction surfaces of two neighboring subunits such that a critical structure of a conserved arginine finger motif is provided in trans relative to the ATP-binding site of the Walker A box of the adjacent subunit. The six ATPase active sites, however, are likely to contribute differentially to the complex helicase activity.</text>
</comment>
<comment type="subcellular location">
    <subcellularLocation>
        <location evidence="1 14">Nucleus</location>
    </subcellularLocation>
</comment>
<dbReference type="RefSeq" id="XP_025596374.1">
    <property type="nucleotide sequence ID" value="XM_025740657.1"/>
</dbReference>
<protein>
    <recommendedName>
        <fullName evidence="12 14">DNA replication licensing factor MCM6</fullName>
        <ecNumber evidence="3 14">3.6.4.12</ecNumber>
    </recommendedName>
</protein>
<dbReference type="GeneID" id="37268203"/>
<dbReference type="Gene3D" id="3.30.1640.10">
    <property type="entry name" value="mini-chromosome maintenance (MCM) complex, chain A, domain 1"/>
    <property type="match status" value="1"/>
</dbReference>
<dbReference type="GO" id="GO:0000727">
    <property type="term" value="P:double-strand break repair via break-induced replication"/>
    <property type="evidence" value="ECO:0007669"/>
    <property type="project" value="TreeGrafter"/>
</dbReference>
<comment type="subunit">
    <text evidence="14">Component of the MCM2-7 complex.</text>
</comment>
<evidence type="ECO:0000256" key="12">
    <source>
        <dbReference type="ARBA" id="ARBA00073495"/>
    </source>
</evidence>
<dbReference type="InterPro" id="IPR012340">
    <property type="entry name" value="NA-bd_OB-fold"/>
</dbReference>